<accession>A0A951PTT3</accession>
<comment type="caution">
    <text evidence="2">The sequence shown here is derived from an EMBL/GenBank/DDBJ whole genome shotgun (WGS) entry which is preliminary data.</text>
</comment>
<evidence type="ECO:0000313" key="3">
    <source>
        <dbReference type="Proteomes" id="UP000753908"/>
    </source>
</evidence>
<evidence type="ECO:0000313" key="2">
    <source>
        <dbReference type="EMBL" id="MBW4549274.1"/>
    </source>
</evidence>
<dbReference type="GO" id="GO:0004519">
    <property type="term" value="F:endonuclease activity"/>
    <property type="evidence" value="ECO:0007669"/>
    <property type="project" value="InterPro"/>
</dbReference>
<dbReference type="AlphaFoldDB" id="A0A951PTT3"/>
<dbReference type="GO" id="GO:0003676">
    <property type="term" value="F:nucleic acid binding"/>
    <property type="evidence" value="ECO:0007669"/>
    <property type="project" value="InterPro"/>
</dbReference>
<dbReference type="EMBL" id="JAHHIF010000089">
    <property type="protein sequence ID" value="MBW4549274.1"/>
    <property type="molecule type" value="Genomic_DNA"/>
</dbReference>
<feature type="domain" description="Endonuclease NucS C-terminal" evidence="1">
    <location>
        <begin position="40"/>
        <end position="110"/>
    </location>
</feature>
<dbReference type="Pfam" id="PF01939">
    <property type="entry name" value="NucS_C"/>
    <property type="match status" value="1"/>
</dbReference>
<reference evidence="2" key="2">
    <citation type="journal article" date="2022" name="Microbiol. Resour. Announc.">
        <title>Metagenome Sequencing to Explore Phylogenomics of Terrestrial Cyanobacteria.</title>
        <authorList>
            <person name="Ward R.D."/>
            <person name="Stajich J.E."/>
            <person name="Johansen J.R."/>
            <person name="Huntemann M."/>
            <person name="Clum A."/>
            <person name="Foster B."/>
            <person name="Foster B."/>
            <person name="Roux S."/>
            <person name="Palaniappan K."/>
            <person name="Varghese N."/>
            <person name="Mukherjee S."/>
            <person name="Reddy T.B.K."/>
            <person name="Daum C."/>
            <person name="Copeland A."/>
            <person name="Chen I.A."/>
            <person name="Ivanova N.N."/>
            <person name="Kyrpides N.C."/>
            <person name="Shapiro N."/>
            <person name="Eloe-Fadrosh E.A."/>
            <person name="Pietrasiak N."/>
        </authorList>
    </citation>
    <scope>NUCLEOTIDE SEQUENCE</scope>
    <source>
        <strain evidence="2">CPER-KK1</strain>
    </source>
</reference>
<dbReference type="Gene3D" id="3.40.1350.10">
    <property type="match status" value="1"/>
</dbReference>
<dbReference type="InterPro" id="IPR048301">
    <property type="entry name" value="NucS_C"/>
</dbReference>
<name>A0A951PTT3_9CYAN</name>
<gene>
    <name evidence="2" type="ORF">KME25_33435</name>
</gene>
<evidence type="ECO:0000259" key="1">
    <source>
        <dbReference type="Pfam" id="PF01939"/>
    </source>
</evidence>
<organism evidence="2 3">
    <name type="scientific">Symplocastrum torsivum CPER-KK1</name>
    <dbReference type="NCBI Taxonomy" id="450513"/>
    <lineage>
        <taxon>Bacteria</taxon>
        <taxon>Bacillati</taxon>
        <taxon>Cyanobacteriota</taxon>
        <taxon>Cyanophyceae</taxon>
        <taxon>Oscillatoriophycideae</taxon>
        <taxon>Oscillatoriales</taxon>
        <taxon>Microcoleaceae</taxon>
        <taxon>Symplocastrum</taxon>
    </lineage>
</organism>
<dbReference type="InterPro" id="IPR011856">
    <property type="entry name" value="tRNA_endonuc-like_dom_sf"/>
</dbReference>
<reference evidence="2" key="1">
    <citation type="submission" date="2021-05" db="EMBL/GenBank/DDBJ databases">
        <authorList>
            <person name="Pietrasiak N."/>
            <person name="Ward R."/>
            <person name="Stajich J.E."/>
            <person name="Kurbessoian T."/>
        </authorList>
    </citation>
    <scope>NUCLEOTIDE SEQUENCE</scope>
    <source>
        <strain evidence="2">CPER-KK1</strain>
    </source>
</reference>
<dbReference type="Proteomes" id="UP000753908">
    <property type="component" value="Unassembled WGS sequence"/>
</dbReference>
<proteinExistence type="predicted"/>
<sequence>MTAARPSIQKSRSSNLLNQKMLSFTNLRKTEQGWEFENEAALENFVWTNLEHLLKLTPLKQQYSVKGERCDILAVDKNKRLVVLELKNLEDRYIVQQLTRYCDNLQEEKPVDIEVDYALQIRLVAVAPRFHRHNFIDKKHHKLDFEFLLFEIIQEGKKLYFNLKNIDSGQEAKVILPYPEEYLIEPYKNSLPAPPLPQPPKTLLKFLEKDSSDKQNIILNIREKILKFDKHMQENITDTTITYGVEKIKGKLHKTKVCAELYSYKGEFPLNLFLWLPYPKRSRQGAFYQGFTQGMAMWRVFTSDWKSVSNLSLFLGQTRSVPPTARCSRNYDIKVYLNMYKDLTGKDVKSESLDALVDIALEEWLERLN</sequence>
<protein>
    <submittedName>
        <fullName evidence="2">DUF91 domain-containing protein</fullName>
    </submittedName>
</protein>